<accession>A0A183PKW7</accession>
<evidence type="ECO:0000313" key="1">
    <source>
        <dbReference type="EMBL" id="VDP67433.1"/>
    </source>
</evidence>
<protein>
    <submittedName>
        <fullName evidence="1">Uncharacterized protein</fullName>
    </submittedName>
</protein>
<evidence type="ECO:0000313" key="2">
    <source>
        <dbReference type="Proteomes" id="UP000269396"/>
    </source>
</evidence>
<dbReference type="EMBL" id="UZAL01035320">
    <property type="protein sequence ID" value="VDP67433.1"/>
    <property type="molecule type" value="Genomic_DNA"/>
</dbReference>
<keyword evidence="2" id="KW-1185">Reference proteome</keyword>
<organism evidence="1 2">
    <name type="scientific">Schistosoma mattheei</name>
    <dbReference type="NCBI Taxonomy" id="31246"/>
    <lineage>
        <taxon>Eukaryota</taxon>
        <taxon>Metazoa</taxon>
        <taxon>Spiralia</taxon>
        <taxon>Lophotrochozoa</taxon>
        <taxon>Platyhelminthes</taxon>
        <taxon>Trematoda</taxon>
        <taxon>Digenea</taxon>
        <taxon>Strigeidida</taxon>
        <taxon>Schistosomatoidea</taxon>
        <taxon>Schistosomatidae</taxon>
        <taxon>Schistosoma</taxon>
    </lineage>
</organism>
<proteinExistence type="predicted"/>
<sequence>MLSFCFFLFKVRLGVTYFSTITSCFPVRYTCSYCLYVIWSLFILHTQCLQYSLIIISYFHKLLSLFPFNKCDLF</sequence>
<dbReference type="Proteomes" id="UP000269396">
    <property type="component" value="Unassembled WGS sequence"/>
</dbReference>
<name>A0A183PKW7_9TREM</name>
<dbReference type="AlphaFoldDB" id="A0A183PKW7"/>
<gene>
    <name evidence="1" type="ORF">SMTD_LOCUS15001</name>
</gene>
<reference evidence="1 2" key="1">
    <citation type="submission" date="2018-11" db="EMBL/GenBank/DDBJ databases">
        <authorList>
            <consortium name="Pathogen Informatics"/>
        </authorList>
    </citation>
    <scope>NUCLEOTIDE SEQUENCE [LARGE SCALE GENOMIC DNA]</scope>
    <source>
        <strain>Denwood</strain>
        <strain evidence="2">Zambia</strain>
    </source>
</reference>